<dbReference type="InterPro" id="IPR008323">
    <property type="entry name" value="UCP033563"/>
</dbReference>
<evidence type="ECO:0000313" key="2">
    <source>
        <dbReference type="Proteomes" id="UP000287605"/>
    </source>
</evidence>
<proteinExistence type="predicted"/>
<sequence length="420" mass="48601">MVVIKPFKGIRPDKKLVSQVASLPYDVLDSEEARKMAAGNPYSYLHIDKAEIDLPSDISPYDDAVYLQAKKNLQYFLDQGWLVKEDENVYYLYELTMNGKSQTGIVACTAIQEYLDGKIKKHELTRHEKELDRIRHVRTCDANTSPIFLAYRGKETINTIIHRWKKEHEPMYDFTSFYDTHHRLWLVDCSATIQQLENIFAKEVDSLYIADGHHRTESAVKVGLEKRKQFPLAPAEAQFNYFLSVIFPEEELTIYDYNRVLKVDIPENFLELLENNFVVEKVGTKPYKPEEKLNFGMFFDSTWYRLKATSVSEDAPIIETLDASILQKNVFETIFDITDIRTDHRIDFVGGIRGLKELETLVTSGEFNLAFSLHPTLMSELLEVADQGEIMPPKSTWFEPKLLSGLFLHDLETEKMTSKN</sequence>
<dbReference type="EMBL" id="NGKA01000010">
    <property type="protein sequence ID" value="RSU11615.1"/>
    <property type="molecule type" value="Genomic_DNA"/>
</dbReference>
<dbReference type="AlphaFoldDB" id="A0A430AU85"/>
<dbReference type="Proteomes" id="UP000287605">
    <property type="component" value="Unassembled WGS sequence"/>
</dbReference>
<reference evidence="1 2" key="1">
    <citation type="submission" date="2017-05" db="EMBL/GenBank/DDBJ databases">
        <title>Vagococcus spp. assemblies.</title>
        <authorList>
            <person name="Gulvik C.A."/>
        </authorList>
    </citation>
    <scope>NUCLEOTIDE SEQUENCE [LARGE SCALE GENOMIC DNA]</scope>
    <source>
        <strain evidence="1 2">CCUG 51432</strain>
    </source>
</reference>
<accession>A0A430AU85</accession>
<comment type="caution">
    <text evidence="1">The sequence shown here is derived from an EMBL/GenBank/DDBJ whole genome shotgun (WGS) entry which is preliminary data.</text>
</comment>
<dbReference type="PIRSF" id="PIRSF033563">
    <property type="entry name" value="UCP033563"/>
    <property type="match status" value="1"/>
</dbReference>
<dbReference type="OrthoDB" id="9781616at2"/>
<dbReference type="PANTHER" id="PTHR36454:SF1">
    <property type="entry name" value="DUF1015 DOMAIN-CONTAINING PROTEIN"/>
    <property type="match status" value="1"/>
</dbReference>
<dbReference type="Pfam" id="PF06245">
    <property type="entry name" value="DUF1015"/>
    <property type="match status" value="1"/>
</dbReference>
<keyword evidence="2" id="KW-1185">Reference proteome</keyword>
<protein>
    <recommendedName>
        <fullName evidence="3">DUF1015 domain-containing protein</fullName>
    </recommendedName>
</protein>
<evidence type="ECO:0008006" key="3">
    <source>
        <dbReference type="Google" id="ProtNLM"/>
    </source>
</evidence>
<dbReference type="PANTHER" id="PTHR36454">
    <property type="entry name" value="LMO2823 PROTEIN"/>
    <property type="match status" value="1"/>
</dbReference>
<dbReference type="RefSeq" id="WP_126809238.1">
    <property type="nucleotide sequence ID" value="NZ_NGKA01000010.1"/>
</dbReference>
<evidence type="ECO:0000313" key="1">
    <source>
        <dbReference type="EMBL" id="RSU11615.1"/>
    </source>
</evidence>
<gene>
    <name evidence="1" type="ORF">CBF29_08025</name>
</gene>
<name>A0A430AU85_9ENTE</name>
<organism evidence="1 2">
    <name type="scientific">Vagococcus elongatus</name>
    <dbReference type="NCBI Taxonomy" id="180344"/>
    <lineage>
        <taxon>Bacteria</taxon>
        <taxon>Bacillati</taxon>
        <taxon>Bacillota</taxon>
        <taxon>Bacilli</taxon>
        <taxon>Lactobacillales</taxon>
        <taxon>Enterococcaceae</taxon>
        <taxon>Vagococcus</taxon>
    </lineage>
</organism>